<accession>A0ACA9NAD3</accession>
<reference evidence="1" key="1">
    <citation type="submission" date="2021-06" db="EMBL/GenBank/DDBJ databases">
        <authorList>
            <person name="Kallberg Y."/>
            <person name="Tangrot J."/>
            <person name="Rosling A."/>
        </authorList>
    </citation>
    <scope>NUCLEOTIDE SEQUENCE</scope>
    <source>
        <strain evidence="1">CL356</strain>
    </source>
</reference>
<organism evidence="1 2">
    <name type="scientific">Acaulospora colombiana</name>
    <dbReference type="NCBI Taxonomy" id="27376"/>
    <lineage>
        <taxon>Eukaryota</taxon>
        <taxon>Fungi</taxon>
        <taxon>Fungi incertae sedis</taxon>
        <taxon>Mucoromycota</taxon>
        <taxon>Glomeromycotina</taxon>
        <taxon>Glomeromycetes</taxon>
        <taxon>Diversisporales</taxon>
        <taxon>Acaulosporaceae</taxon>
        <taxon>Acaulospora</taxon>
    </lineage>
</organism>
<protein>
    <submittedName>
        <fullName evidence="1">13508_t:CDS:1</fullName>
    </submittedName>
</protein>
<feature type="non-terminal residue" evidence="1">
    <location>
        <position position="1"/>
    </location>
</feature>
<evidence type="ECO:0000313" key="2">
    <source>
        <dbReference type="Proteomes" id="UP000789525"/>
    </source>
</evidence>
<feature type="non-terminal residue" evidence="1">
    <location>
        <position position="447"/>
    </location>
</feature>
<keyword evidence="2" id="KW-1185">Reference proteome</keyword>
<evidence type="ECO:0000313" key="1">
    <source>
        <dbReference type="EMBL" id="CAG8634375.1"/>
    </source>
</evidence>
<proteinExistence type="predicted"/>
<comment type="caution">
    <text evidence="1">The sequence shown here is derived from an EMBL/GenBank/DDBJ whole genome shotgun (WGS) entry which is preliminary data.</text>
</comment>
<sequence length="447" mass="50284">ILSELASRKVESLPQFNLDQNKSDITIEREPLRPTCLACGISSFDNVEQQRAHYTLDWHRFNVKRRSINIEAGKSDYIPVTEQEFEEFTGDVLSSISGSESPGSDSSSQNDDIATLVEEFENLNIHKKGTSVKGNQRKSAPILWFTGSNILADGVYLGVYRNTLYSKGDGLGNPINDIKRLQVTSNEQQRYWTMLMIGGGHFAGLVLDIVLNSKVANPKEVKSFYSHMLARRKQGGSQMNSDNAKGKAKSAGASIRRYNESALQDDIRLLLDQWKSMIDQSELVFMTEEALQDHEKKSESMQRSIKDKPPLDIREDKSIEATIKSTKPDPLASDAVLKLINLIKQGKLELMKNHISKHSLDILGLLPNTPVAENDISKTPTLLHLASSLGHNDIVKYLLIENSDPTILSTRNMTPYDLAKDKETRNIFRRHMADHPEQWDWSSAHLP</sequence>
<name>A0ACA9NAD3_9GLOM</name>
<dbReference type="EMBL" id="CAJVPT010018462">
    <property type="protein sequence ID" value="CAG8634375.1"/>
    <property type="molecule type" value="Genomic_DNA"/>
</dbReference>
<dbReference type="Proteomes" id="UP000789525">
    <property type="component" value="Unassembled WGS sequence"/>
</dbReference>
<gene>
    <name evidence="1" type="ORF">ACOLOM_LOCUS7741</name>
</gene>